<keyword evidence="4" id="KW-0378">Hydrolase</keyword>
<keyword evidence="3" id="KW-0479">Metal-binding</keyword>
<evidence type="ECO:0000256" key="3">
    <source>
        <dbReference type="ARBA" id="ARBA00022723"/>
    </source>
</evidence>
<proteinExistence type="predicted"/>
<sequence length="348" mass="38502">MAPGKEKKPVAVPRPSASVLVVSPNNQILLLQRVRQSSAFPSAHVFPGGNVSASHDGDMPPPESPDRHVDNEIYRMAAVRETFEESGILLARNNGFGRLLEVPEAEREEGRKLVHGNKMPFPKWLAQKGGRADVEGLIPFTRWVTPTNVPKRFTTQMYLYFLPTLNSTPITEATANDDEAEVRIPVPTTDGGLEHTTARFLPASVWLRLAQEGRIILFPPQFFLLHQVAQHFDNLPSPTAYGSISREPLPREELEARRKRLQDFVQTGEPPWTDKCISPTALPPRDGKMRADGRAVLGLNKPGPELEAANLGRKGIAEQCVLVEFKKEGPRKLAVISREEALGATAKL</sequence>
<dbReference type="CDD" id="cd18870">
    <property type="entry name" value="NUDIX_AcylCoAdiphos_Nudt19"/>
    <property type="match status" value="1"/>
</dbReference>
<evidence type="ECO:0000256" key="4">
    <source>
        <dbReference type="ARBA" id="ARBA00022801"/>
    </source>
</evidence>
<dbReference type="PROSITE" id="PS51462">
    <property type="entry name" value="NUDIX"/>
    <property type="match status" value="1"/>
</dbReference>
<evidence type="ECO:0000313" key="10">
    <source>
        <dbReference type="Proteomes" id="UP001310594"/>
    </source>
</evidence>
<dbReference type="AlphaFoldDB" id="A0AAN7WPL6"/>
<dbReference type="PANTHER" id="PTHR12318:SF0">
    <property type="entry name" value="ACYL-COENZYME A DIPHOSPHATASE NUDT19"/>
    <property type="match status" value="1"/>
</dbReference>
<keyword evidence="6" id="KW-0464">Manganese</keyword>
<evidence type="ECO:0000256" key="1">
    <source>
        <dbReference type="ARBA" id="ARBA00001936"/>
    </source>
</evidence>
<dbReference type="Gene3D" id="3.90.79.10">
    <property type="entry name" value="Nucleoside Triphosphate Pyrophosphohydrolase"/>
    <property type="match status" value="1"/>
</dbReference>
<dbReference type="InterPro" id="IPR039121">
    <property type="entry name" value="NUDT19"/>
</dbReference>
<feature type="region of interest" description="Disordered" evidence="7">
    <location>
        <begin position="49"/>
        <end position="68"/>
    </location>
</feature>
<dbReference type="GO" id="GO:0016818">
    <property type="term" value="F:hydrolase activity, acting on acid anhydrides, in phosphorus-containing anhydrides"/>
    <property type="evidence" value="ECO:0007669"/>
    <property type="project" value="InterPro"/>
</dbReference>
<evidence type="ECO:0000256" key="2">
    <source>
        <dbReference type="ARBA" id="ARBA00001946"/>
    </source>
</evidence>
<evidence type="ECO:0000256" key="5">
    <source>
        <dbReference type="ARBA" id="ARBA00022842"/>
    </source>
</evidence>
<name>A0AAN7WPL6_9PEZI</name>
<dbReference type="Pfam" id="PF00293">
    <property type="entry name" value="NUDIX"/>
    <property type="match status" value="1"/>
</dbReference>
<keyword evidence="5" id="KW-0460">Magnesium</keyword>
<accession>A0AAN7WPL6</accession>
<dbReference type="InterPro" id="IPR015797">
    <property type="entry name" value="NUDIX_hydrolase-like_dom_sf"/>
</dbReference>
<comment type="cofactor">
    <cofactor evidence="2">
        <name>Mg(2+)</name>
        <dbReference type="ChEBI" id="CHEBI:18420"/>
    </cofactor>
</comment>
<organism evidence="9 10">
    <name type="scientific">Elasticomyces elasticus</name>
    <dbReference type="NCBI Taxonomy" id="574655"/>
    <lineage>
        <taxon>Eukaryota</taxon>
        <taxon>Fungi</taxon>
        <taxon>Dikarya</taxon>
        <taxon>Ascomycota</taxon>
        <taxon>Pezizomycotina</taxon>
        <taxon>Dothideomycetes</taxon>
        <taxon>Dothideomycetidae</taxon>
        <taxon>Mycosphaerellales</taxon>
        <taxon>Teratosphaeriaceae</taxon>
        <taxon>Elasticomyces</taxon>
    </lineage>
</organism>
<dbReference type="GO" id="GO:0005739">
    <property type="term" value="C:mitochondrion"/>
    <property type="evidence" value="ECO:0007669"/>
    <property type="project" value="TreeGrafter"/>
</dbReference>
<comment type="cofactor">
    <cofactor evidence="1">
        <name>Mn(2+)</name>
        <dbReference type="ChEBI" id="CHEBI:29035"/>
    </cofactor>
</comment>
<evidence type="ECO:0000256" key="6">
    <source>
        <dbReference type="ARBA" id="ARBA00023211"/>
    </source>
</evidence>
<evidence type="ECO:0000313" key="9">
    <source>
        <dbReference type="EMBL" id="KAK5705113.1"/>
    </source>
</evidence>
<evidence type="ECO:0000256" key="7">
    <source>
        <dbReference type="SAM" id="MobiDB-lite"/>
    </source>
</evidence>
<evidence type="ECO:0000259" key="8">
    <source>
        <dbReference type="PROSITE" id="PS51462"/>
    </source>
</evidence>
<dbReference type="SUPFAM" id="SSF55811">
    <property type="entry name" value="Nudix"/>
    <property type="match status" value="1"/>
</dbReference>
<dbReference type="Proteomes" id="UP001310594">
    <property type="component" value="Unassembled WGS sequence"/>
</dbReference>
<protein>
    <recommendedName>
        <fullName evidence="8">Nudix hydrolase domain-containing protein</fullName>
    </recommendedName>
</protein>
<dbReference type="PANTHER" id="PTHR12318">
    <property type="entry name" value="TESTOSTERONE-REGULATED PROTEIN RP2"/>
    <property type="match status" value="1"/>
</dbReference>
<dbReference type="InterPro" id="IPR000086">
    <property type="entry name" value="NUDIX_hydrolase_dom"/>
</dbReference>
<comment type="caution">
    <text evidence="9">The sequence shown here is derived from an EMBL/GenBank/DDBJ whole genome shotgun (WGS) entry which is preliminary data.</text>
</comment>
<reference evidence="9" key="1">
    <citation type="submission" date="2023-08" db="EMBL/GenBank/DDBJ databases">
        <title>Black Yeasts Isolated from many extreme environments.</title>
        <authorList>
            <person name="Coleine C."/>
            <person name="Stajich J.E."/>
            <person name="Selbmann L."/>
        </authorList>
    </citation>
    <scope>NUCLEOTIDE SEQUENCE</scope>
    <source>
        <strain evidence="9">CCFEE 5810</strain>
    </source>
</reference>
<dbReference type="EMBL" id="JAVRQU010000003">
    <property type="protein sequence ID" value="KAK5705113.1"/>
    <property type="molecule type" value="Genomic_DNA"/>
</dbReference>
<gene>
    <name evidence="9" type="ORF">LTR97_002228</name>
</gene>
<dbReference type="GO" id="GO:0046872">
    <property type="term" value="F:metal ion binding"/>
    <property type="evidence" value="ECO:0007669"/>
    <property type="project" value="UniProtKB-KW"/>
</dbReference>
<feature type="domain" description="Nudix hydrolase" evidence="8">
    <location>
        <begin position="12"/>
        <end position="223"/>
    </location>
</feature>